<sequence>MTLDFQSLPKEPPSAPRAMTYPTKDELEFSSSFNLLRAFGLFHGDDGDDGDNDIGRAEDSNFTEIELLQGYLIGVSYLCDIEKGGNTVTAAALSNDLELYLAANNDLHPKIQSFISRVVLEELRTDSVESRHKVAERILREAVQRAGKRMEFYFRKLKDIWGKCRVSVEDQFRAFSRLKFLREIKRVDFVQSSNRRALTLPESSLDFARLSKKSLHMGMR</sequence>
<organism evidence="2 3">
    <name type="scientific">Talaromyces atroroseus</name>
    <dbReference type="NCBI Taxonomy" id="1441469"/>
    <lineage>
        <taxon>Eukaryota</taxon>
        <taxon>Fungi</taxon>
        <taxon>Dikarya</taxon>
        <taxon>Ascomycota</taxon>
        <taxon>Pezizomycotina</taxon>
        <taxon>Eurotiomycetes</taxon>
        <taxon>Eurotiomycetidae</taxon>
        <taxon>Eurotiales</taxon>
        <taxon>Trichocomaceae</taxon>
        <taxon>Talaromyces</taxon>
        <taxon>Talaromyces sect. Trachyspermi</taxon>
    </lineage>
</organism>
<dbReference type="OrthoDB" id="4851849at2759"/>
<dbReference type="EMBL" id="LFMY01000003">
    <property type="protein sequence ID" value="OKL61709.1"/>
    <property type="molecule type" value="Genomic_DNA"/>
</dbReference>
<evidence type="ECO:0000313" key="2">
    <source>
        <dbReference type="EMBL" id="OKL61709.1"/>
    </source>
</evidence>
<dbReference type="RefSeq" id="XP_020121830.1">
    <property type="nucleotide sequence ID" value="XM_020264366.1"/>
</dbReference>
<evidence type="ECO:0000256" key="1">
    <source>
        <dbReference type="SAM" id="MobiDB-lite"/>
    </source>
</evidence>
<dbReference type="AlphaFoldDB" id="A0A225B152"/>
<gene>
    <name evidence="2" type="ORF">UA08_02335</name>
</gene>
<evidence type="ECO:0000313" key="3">
    <source>
        <dbReference type="Proteomes" id="UP000214365"/>
    </source>
</evidence>
<proteinExistence type="predicted"/>
<dbReference type="Proteomes" id="UP000214365">
    <property type="component" value="Unassembled WGS sequence"/>
</dbReference>
<accession>A0A225B152</accession>
<reference evidence="2 3" key="1">
    <citation type="submission" date="2015-06" db="EMBL/GenBank/DDBJ databases">
        <title>Talaromyces atroroseus IBT 11181 draft genome.</title>
        <authorList>
            <person name="Rasmussen K.B."/>
            <person name="Rasmussen S."/>
            <person name="Petersen B."/>
            <person name="Sicheritz-Ponten T."/>
            <person name="Mortensen U.H."/>
            <person name="Thrane U."/>
        </authorList>
    </citation>
    <scope>NUCLEOTIDE SEQUENCE [LARGE SCALE GENOMIC DNA]</scope>
    <source>
        <strain evidence="2 3">IBT 11181</strain>
    </source>
</reference>
<name>A0A225B152_TALAT</name>
<comment type="caution">
    <text evidence="2">The sequence shown here is derived from an EMBL/GenBank/DDBJ whole genome shotgun (WGS) entry which is preliminary data.</text>
</comment>
<dbReference type="GeneID" id="31002090"/>
<protein>
    <submittedName>
        <fullName evidence="2">Uncharacterized protein</fullName>
    </submittedName>
</protein>
<feature type="region of interest" description="Disordered" evidence="1">
    <location>
        <begin position="1"/>
        <end position="20"/>
    </location>
</feature>
<keyword evidence="3" id="KW-1185">Reference proteome</keyword>